<dbReference type="GO" id="GO:0071978">
    <property type="term" value="P:bacterial-type flagellum-dependent swarming motility"/>
    <property type="evidence" value="ECO:0007669"/>
    <property type="project" value="TreeGrafter"/>
</dbReference>
<evidence type="ECO:0000259" key="8">
    <source>
        <dbReference type="Pfam" id="PF06429"/>
    </source>
</evidence>
<dbReference type="AlphaFoldDB" id="A0A1X7N1T5"/>
<sequence>MSIFNSLHINASGLGLERLKLDTISTNIANINTTRTEDGGAFIKKEVLFEESLKQVKSPFTGNMEKKSFGVKATEIAENEDGIVIEYNPTHPDADENGYLQLSNVNMADEMIEMITAQRSYDANVTAMNASKEMLKKALEIRTN</sequence>
<dbReference type="STRING" id="1073423.SAMN04488700_1195"/>
<accession>A0A1X7N1T5</accession>
<protein>
    <recommendedName>
        <fullName evidence="3 6">Flagellar basal-body rod protein FlgC</fullName>
    </recommendedName>
</protein>
<evidence type="ECO:0000256" key="4">
    <source>
        <dbReference type="ARBA" id="ARBA00023143"/>
    </source>
</evidence>
<evidence type="ECO:0000313" key="9">
    <source>
        <dbReference type="EMBL" id="SMH30603.1"/>
    </source>
</evidence>
<evidence type="ECO:0000313" key="10">
    <source>
        <dbReference type="Proteomes" id="UP000193435"/>
    </source>
</evidence>
<dbReference type="InterPro" id="IPR006299">
    <property type="entry name" value="FlgC"/>
</dbReference>
<dbReference type="NCBIfam" id="TIGR01395">
    <property type="entry name" value="FlgC"/>
    <property type="match status" value="1"/>
</dbReference>
<comment type="similarity">
    <text evidence="2">Belongs to the flagella basal body rod proteins family.</text>
</comment>
<keyword evidence="9" id="KW-0969">Cilium</keyword>
<evidence type="ECO:0000259" key="7">
    <source>
        <dbReference type="Pfam" id="PF00460"/>
    </source>
</evidence>
<dbReference type="GO" id="GO:0030694">
    <property type="term" value="C:bacterial-type flagellum basal body, rod"/>
    <property type="evidence" value="ECO:0007669"/>
    <property type="project" value="UniProtKB-UniRule"/>
</dbReference>
<evidence type="ECO:0000256" key="1">
    <source>
        <dbReference type="ARBA" id="ARBA00004117"/>
    </source>
</evidence>
<feature type="domain" description="Flagellar basal-body/hook protein C-terminal" evidence="8">
    <location>
        <begin position="97"/>
        <end position="140"/>
    </location>
</feature>
<reference evidence="9 10" key="1">
    <citation type="submission" date="2017-04" db="EMBL/GenBank/DDBJ databases">
        <authorList>
            <person name="Afonso C.L."/>
            <person name="Miller P.J."/>
            <person name="Scott M.A."/>
            <person name="Spackman E."/>
            <person name="Goraichik I."/>
            <person name="Dimitrov K.M."/>
            <person name="Suarez D.L."/>
            <person name="Swayne D.E."/>
        </authorList>
    </citation>
    <scope>NUCLEOTIDE SEQUENCE [LARGE SCALE GENOMIC DNA]</scope>
    <source>
        <strain evidence="9 10">LMG26642</strain>
    </source>
</reference>
<dbReference type="Pfam" id="PF00460">
    <property type="entry name" value="Flg_bb_rod"/>
    <property type="match status" value="1"/>
</dbReference>
<comment type="subunit">
    <text evidence="5 6">The basal body constitutes a major portion of the flagellar organelle and consists of four rings (L,P,S, and M) mounted on a central rod. The rod consists of about 26 subunits of FlgG in the distal portion, and FlgB, FlgC and FlgF are thought to build up the proximal portion of the rod with about 6 subunits each.</text>
</comment>
<dbReference type="PROSITE" id="PS00588">
    <property type="entry name" value="FLAGELLA_BB_ROD"/>
    <property type="match status" value="1"/>
</dbReference>
<name>A0A1X7N1T5_9LACT</name>
<dbReference type="Proteomes" id="UP000193435">
    <property type="component" value="Unassembled WGS sequence"/>
</dbReference>
<dbReference type="PANTHER" id="PTHR30435:SF2">
    <property type="entry name" value="FLAGELLAR BASAL-BODY ROD PROTEIN FLGC"/>
    <property type="match status" value="1"/>
</dbReference>
<dbReference type="EMBL" id="FXBJ01000002">
    <property type="protein sequence ID" value="SMH30603.1"/>
    <property type="molecule type" value="Genomic_DNA"/>
</dbReference>
<feature type="domain" description="Flagellar basal body rod protein N-terminal" evidence="7">
    <location>
        <begin position="10"/>
        <end position="35"/>
    </location>
</feature>
<keyword evidence="10" id="KW-1185">Reference proteome</keyword>
<keyword evidence="9" id="KW-0966">Cell projection</keyword>
<dbReference type="PANTHER" id="PTHR30435">
    <property type="entry name" value="FLAGELLAR PROTEIN"/>
    <property type="match status" value="1"/>
</dbReference>
<keyword evidence="4 6" id="KW-0975">Bacterial flagellum</keyword>
<gene>
    <name evidence="9" type="ORF">SAMN04488700_1195</name>
</gene>
<evidence type="ECO:0000256" key="2">
    <source>
        <dbReference type="ARBA" id="ARBA00009677"/>
    </source>
</evidence>
<dbReference type="InterPro" id="IPR019776">
    <property type="entry name" value="Flagellar_basal_body_rod_CS"/>
</dbReference>
<dbReference type="OrthoDB" id="9794148at2"/>
<comment type="subcellular location">
    <subcellularLocation>
        <location evidence="1 6">Bacterial flagellum basal body</location>
    </subcellularLocation>
</comment>
<evidence type="ECO:0000256" key="3">
    <source>
        <dbReference type="ARBA" id="ARBA00017941"/>
    </source>
</evidence>
<proteinExistence type="inferred from homology"/>
<dbReference type="InterPro" id="IPR010930">
    <property type="entry name" value="Flg_bb/hook_C_dom"/>
</dbReference>
<keyword evidence="9" id="KW-0282">Flagellum</keyword>
<dbReference type="RefSeq" id="WP_085559379.1">
    <property type="nucleotide sequence ID" value="NZ_FOAH01000001.1"/>
</dbReference>
<dbReference type="InterPro" id="IPR001444">
    <property type="entry name" value="Flag_bb_rod_N"/>
</dbReference>
<dbReference type="Pfam" id="PF06429">
    <property type="entry name" value="Flg_bbr_C"/>
    <property type="match status" value="1"/>
</dbReference>
<organism evidence="9 10">
    <name type="scientific">Carnobacterium iners</name>
    <dbReference type="NCBI Taxonomy" id="1073423"/>
    <lineage>
        <taxon>Bacteria</taxon>
        <taxon>Bacillati</taxon>
        <taxon>Bacillota</taxon>
        <taxon>Bacilli</taxon>
        <taxon>Lactobacillales</taxon>
        <taxon>Carnobacteriaceae</taxon>
        <taxon>Carnobacterium</taxon>
    </lineage>
</organism>
<evidence type="ECO:0000256" key="5">
    <source>
        <dbReference type="ARBA" id="ARBA00025933"/>
    </source>
</evidence>
<evidence type="ECO:0000256" key="6">
    <source>
        <dbReference type="RuleBase" id="RU362062"/>
    </source>
</evidence>